<dbReference type="InterPro" id="IPR018490">
    <property type="entry name" value="cNMP-bd_dom_sf"/>
</dbReference>
<keyword evidence="2" id="KW-0812">Transmembrane</keyword>
<dbReference type="AlphaFoldDB" id="A0A812IH06"/>
<accession>A0A812IH06</accession>
<protein>
    <submittedName>
        <fullName evidence="7">Eag protein</fullName>
    </submittedName>
</protein>
<dbReference type="Gene3D" id="1.10.287.630">
    <property type="entry name" value="Helix hairpin bin"/>
    <property type="match status" value="1"/>
</dbReference>
<gene>
    <name evidence="7" type="primary">eag</name>
    <name evidence="7" type="ORF">SNAT2548_LOCUS3963</name>
</gene>
<reference evidence="7" key="1">
    <citation type="submission" date="2021-02" db="EMBL/GenBank/DDBJ databases">
        <authorList>
            <person name="Dougan E. K."/>
            <person name="Rhodes N."/>
            <person name="Thang M."/>
            <person name="Chan C."/>
        </authorList>
    </citation>
    <scope>NUCLEOTIDE SEQUENCE</scope>
</reference>
<evidence type="ECO:0000256" key="2">
    <source>
        <dbReference type="ARBA" id="ARBA00022692"/>
    </source>
</evidence>
<feature type="region of interest" description="Disordered" evidence="5">
    <location>
        <begin position="71"/>
        <end position="106"/>
    </location>
</feature>
<keyword evidence="3" id="KW-1133">Transmembrane helix</keyword>
<dbReference type="GO" id="GO:0003254">
    <property type="term" value="P:regulation of membrane depolarization"/>
    <property type="evidence" value="ECO:0007669"/>
    <property type="project" value="TreeGrafter"/>
</dbReference>
<sequence length="736" mass="83052">MQKQLTLNSLRAMDSAPLSGKLLESVPLSGQLPWRAPREQHESFWELHRKLGECYDAEMRSRRVVSADLGKKAWPVSSPSRSVEFSPRLQERQERAPSKDSCLPPVRVRSAPDEIPLMQAMAPLQALDEGLPRDLGHLDSFCGEMSPVVPAAPQTVSAQSPSCLAESSAGFSESHEPTQTFPGYWPRACWVERSRSHMPRRRSLSAEVTKSLQVVPDAPVPYVLSPTGHFRNAWDFFGILFLMNDAVVIPLQLAQVNLFSMFPALLAISQVALLYWCTDIPISFLTGFLDKGNLVQDYGRIARHYACSWFVPDLAVTFTDVLLWFSDESVADGPSTTRILRFLRLFRLIRLGKLTRVSAFLRDYFESQVASIQFSLLLVMLGMLLLEHMIACCWYGLGSYDPEARTWLTASSLRDDTFFKQYTSSLRWSFAQLGIGGTQLEAVTETEGLYTIVVGVVSLISSSTVISSMTSLVSALHRRRMEETHQFGLLRRFLRHNSVSPSLSQRITRFLSYTYYETQSLSHEQPHILNLLSKSLQAELHFARYQFCLSKQAFLGQILGRALSFQEGHVLQNIAMQGVAILDAGEDDLVYCFGADADACFYSLHGSLRYLQKEKAPEDVPVGVWISEMCLWTTWSHTGDVVSTSMSRIAALHVDSFCKGISSAADLQRQAHFYAMEYLEELNQQKDVTDLWQFQASEEEFLDARASKKRGGPWGFRRVARWARQAFNRRQVSPLA</sequence>
<evidence type="ECO:0000256" key="5">
    <source>
        <dbReference type="SAM" id="MobiDB-lite"/>
    </source>
</evidence>
<dbReference type="Gene3D" id="1.10.287.70">
    <property type="match status" value="1"/>
</dbReference>
<keyword evidence="4" id="KW-0472">Membrane</keyword>
<dbReference type="GO" id="GO:0035725">
    <property type="term" value="P:sodium ion transmembrane transport"/>
    <property type="evidence" value="ECO:0007669"/>
    <property type="project" value="TreeGrafter"/>
</dbReference>
<feature type="domain" description="Ion transport" evidence="6">
    <location>
        <begin position="232"/>
        <end position="467"/>
    </location>
</feature>
<dbReference type="InterPro" id="IPR051413">
    <property type="entry name" value="K/Na_HCN_channel"/>
</dbReference>
<comment type="subcellular location">
    <subcellularLocation>
        <location evidence="1">Membrane</location>
        <topology evidence="1">Multi-pass membrane protein</topology>
    </subcellularLocation>
</comment>
<comment type="caution">
    <text evidence="7">The sequence shown here is derived from an EMBL/GenBank/DDBJ whole genome shotgun (WGS) entry which is preliminary data.</text>
</comment>
<evidence type="ECO:0000259" key="6">
    <source>
        <dbReference type="Pfam" id="PF00520"/>
    </source>
</evidence>
<dbReference type="Pfam" id="PF00520">
    <property type="entry name" value="Ion_trans"/>
    <property type="match status" value="1"/>
</dbReference>
<evidence type="ECO:0000256" key="3">
    <source>
        <dbReference type="ARBA" id="ARBA00022989"/>
    </source>
</evidence>
<feature type="compositionally biased region" description="Basic and acidic residues" evidence="5">
    <location>
        <begin position="89"/>
        <end position="98"/>
    </location>
</feature>
<dbReference type="SUPFAM" id="SSF51206">
    <property type="entry name" value="cAMP-binding domain-like"/>
    <property type="match status" value="1"/>
</dbReference>
<dbReference type="Proteomes" id="UP000604046">
    <property type="component" value="Unassembled WGS sequence"/>
</dbReference>
<dbReference type="OrthoDB" id="444487at2759"/>
<evidence type="ECO:0000256" key="1">
    <source>
        <dbReference type="ARBA" id="ARBA00004141"/>
    </source>
</evidence>
<dbReference type="InterPro" id="IPR005821">
    <property type="entry name" value="Ion_trans_dom"/>
</dbReference>
<evidence type="ECO:0000313" key="7">
    <source>
        <dbReference type="EMBL" id="CAE7032991.1"/>
    </source>
</evidence>
<dbReference type="PANTHER" id="PTHR45689:SF5">
    <property type="entry name" value="I[[H]] CHANNEL, ISOFORM E"/>
    <property type="match status" value="1"/>
</dbReference>
<evidence type="ECO:0000256" key="4">
    <source>
        <dbReference type="ARBA" id="ARBA00023136"/>
    </source>
</evidence>
<dbReference type="GO" id="GO:0098855">
    <property type="term" value="C:HCN channel complex"/>
    <property type="evidence" value="ECO:0007669"/>
    <property type="project" value="TreeGrafter"/>
</dbReference>
<dbReference type="PANTHER" id="PTHR45689">
    <property type="entry name" value="I[[H]] CHANNEL, ISOFORM E"/>
    <property type="match status" value="1"/>
</dbReference>
<dbReference type="EMBL" id="CAJNDS010000242">
    <property type="protein sequence ID" value="CAE7032991.1"/>
    <property type="molecule type" value="Genomic_DNA"/>
</dbReference>
<name>A0A812IH06_9DINO</name>
<evidence type="ECO:0000313" key="8">
    <source>
        <dbReference type="Proteomes" id="UP000604046"/>
    </source>
</evidence>
<organism evidence="7 8">
    <name type="scientific">Symbiodinium natans</name>
    <dbReference type="NCBI Taxonomy" id="878477"/>
    <lineage>
        <taxon>Eukaryota</taxon>
        <taxon>Sar</taxon>
        <taxon>Alveolata</taxon>
        <taxon>Dinophyceae</taxon>
        <taxon>Suessiales</taxon>
        <taxon>Symbiodiniaceae</taxon>
        <taxon>Symbiodinium</taxon>
    </lineage>
</organism>
<dbReference type="GO" id="GO:0005249">
    <property type="term" value="F:voltage-gated potassium channel activity"/>
    <property type="evidence" value="ECO:0007669"/>
    <property type="project" value="TreeGrafter"/>
</dbReference>
<proteinExistence type="predicted"/>
<dbReference type="SUPFAM" id="SSF81324">
    <property type="entry name" value="Voltage-gated potassium channels"/>
    <property type="match status" value="1"/>
</dbReference>
<keyword evidence="8" id="KW-1185">Reference proteome</keyword>